<dbReference type="Proteomes" id="UP000663865">
    <property type="component" value="Unassembled WGS sequence"/>
</dbReference>
<comment type="caution">
    <text evidence="2">The sequence shown here is derived from an EMBL/GenBank/DDBJ whole genome shotgun (WGS) entry which is preliminary data.</text>
</comment>
<gene>
    <name evidence="2" type="ORF">KIK155_LOCUS30546</name>
    <name evidence="3" type="ORF">TOA249_LOCUS13997</name>
</gene>
<feature type="domain" description="Mutator-like transposase" evidence="1">
    <location>
        <begin position="35"/>
        <end position="134"/>
    </location>
</feature>
<proteinExistence type="predicted"/>
<reference evidence="2" key="1">
    <citation type="submission" date="2021-02" db="EMBL/GenBank/DDBJ databases">
        <authorList>
            <person name="Nowell W R."/>
        </authorList>
    </citation>
    <scope>NUCLEOTIDE SEQUENCE</scope>
</reference>
<dbReference type="Pfam" id="PF20700">
    <property type="entry name" value="Mutator"/>
    <property type="match status" value="1"/>
</dbReference>
<dbReference type="InterPro" id="IPR049012">
    <property type="entry name" value="Mutator_transp_dom"/>
</dbReference>
<name>A0A818Z5C0_9BILA</name>
<accession>A0A818Z5C0</accession>
<evidence type="ECO:0000259" key="1">
    <source>
        <dbReference type="Pfam" id="PF20700"/>
    </source>
</evidence>
<protein>
    <recommendedName>
        <fullName evidence="1">Mutator-like transposase domain-containing protein</fullName>
    </recommendedName>
</protein>
<dbReference type="AlphaFoldDB" id="A0A818Z5C0"/>
<sequence length="144" mass="15720">MVMSVVKRDYIAHWCLHVAALARLKSNASKQCLNTSIRDINVLSAIGASFAGIGHQGLVKLYAILNVPLPIDEDHFSDTLDYLLPTFESYKLRSMKTAVEEACKKSNGREITVSGDGTRQKHGFSSLHGVVEVLSNGPTAKVHI</sequence>
<evidence type="ECO:0000313" key="4">
    <source>
        <dbReference type="Proteomes" id="UP000663865"/>
    </source>
</evidence>
<evidence type="ECO:0000313" key="3">
    <source>
        <dbReference type="EMBL" id="CAF4651060.1"/>
    </source>
</evidence>
<evidence type="ECO:0000313" key="2">
    <source>
        <dbReference type="EMBL" id="CAF3766048.1"/>
    </source>
</evidence>
<dbReference type="Proteomes" id="UP000663838">
    <property type="component" value="Unassembled WGS sequence"/>
</dbReference>
<organism evidence="2 4">
    <name type="scientific">Rotaria socialis</name>
    <dbReference type="NCBI Taxonomy" id="392032"/>
    <lineage>
        <taxon>Eukaryota</taxon>
        <taxon>Metazoa</taxon>
        <taxon>Spiralia</taxon>
        <taxon>Gnathifera</taxon>
        <taxon>Rotifera</taxon>
        <taxon>Eurotatoria</taxon>
        <taxon>Bdelloidea</taxon>
        <taxon>Philodinida</taxon>
        <taxon>Philodinidae</taxon>
        <taxon>Rotaria</taxon>
    </lineage>
</organism>
<dbReference type="EMBL" id="CAJNYV010005617">
    <property type="protein sequence ID" value="CAF3766048.1"/>
    <property type="molecule type" value="Genomic_DNA"/>
</dbReference>
<dbReference type="EMBL" id="CAJOBS010000851">
    <property type="protein sequence ID" value="CAF4651060.1"/>
    <property type="molecule type" value="Genomic_DNA"/>
</dbReference>